<feature type="transmembrane region" description="Helical" evidence="1">
    <location>
        <begin position="132"/>
        <end position="151"/>
    </location>
</feature>
<keyword evidence="3" id="KW-1185">Reference proteome</keyword>
<sequence length="226" mass="23510">MGLKLSFLSIKKMPNLFWSSPKALTIAPPLISVVFLVIGLILFGLGEALIIAAGVGVSPWIVFAQGITIVTGWSIGFATFIISLFVLFCWIPLRQTPGIGTILNAIIIALVLDFSLPYLPTYDSLALKVSEAMTGILVTGFGGGLYLIANLGAGPRDGLMTGLQTLTNLPIAWVRSGLELSVVSVGWALGGSVGIGTVLFALGIGPAVAASMYGLESVFSRPESGV</sequence>
<comment type="caution">
    <text evidence="2">The sequence shown here is derived from an EMBL/GenBank/DDBJ whole genome shotgun (WGS) entry which is preliminary data.</text>
</comment>
<reference evidence="2 3" key="1">
    <citation type="submission" date="2024-09" db="EMBL/GenBank/DDBJ databases">
        <authorList>
            <person name="Sun Q."/>
            <person name="Mori K."/>
        </authorList>
    </citation>
    <scope>NUCLEOTIDE SEQUENCE [LARGE SCALE GENOMIC DNA]</scope>
    <source>
        <strain evidence="2 3">CECT 8726</strain>
    </source>
</reference>
<dbReference type="InterPro" id="IPR038750">
    <property type="entry name" value="YczE/YyaS-like"/>
</dbReference>
<dbReference type="Proteomes" id="UP001589683">
    <property type="component" value="Unassembled WGS sequence"/>
</dbReference>
<keyword evidence="1" id="KW-1133">Transmembrane helix</keyword>
<feature type="transmembrane region" description="Helical" evidence="1">
    <location>
        <begin position="48"/>
        <end position="67"/>
    </location>
</feature>
<dbReference type="PANTHER" id="PTHR40078">
    <property type="entry name" value="INTEGRAL MEMBRANE PROTEIN-RELATED"/>
    <property type="match status" value="1"/>
</dbReference>
<keyword evidence="1" id="KW-0812">Transmembrane</keyword>
<dbReference type="EMBL" id="JBHMEA010000047">
    <property type="protein sequence ID" value="MFB9233011.1"/>
    <property type="molecule type" value="Genomic_DNA"/>
</dbReference>
<feature type="transmembrane region" description="Helical" evidence="1">
    <location>
        <begin position="73"/>
        <end position="93"/>
    </location>
</feature>
<keyword evidence="1" id="KW-0472">Membrane</keyword>
<evidence type="ECO:0000313" key="2">
    <source>
        <dbReference type="EMBL" id="MFB9233011.1"/>
    </source>
</evidence>
<organism evidence="2 3">
    <name type="scientific">Pseudohalocynthiibacter aestuariivivens</name>
    <dbReference type="NCBI Taxonomy" id="1591409"/>
    <lineage>
        <taxon>Bacteria</taxon>
        <taxon>Pseudomonadati</taxon>
        <taxon>Pseudomonadota</taxon>
        <taxon>Alphaproteobacteria</taxon>
        <taxon>Rhodobacterales</taxon>
        <taxon>Paracoccaceae</taxon>
        <taxon>Pseudohalocynthiibacter</taxon>
    </lineage>
</organism>
<proteinExistence type="predicted"/>
<feature type="transmembrane region" description="Helical" evidence="1">
    <location>
        <begin position="100"/>
        <end position="120"/>
    </location>
</feature>
<gene>
    <name evidence="2" type="ORF">ACFFUT_14565</name>
</gene>
<feature type="transmembrane region" description="Helical" evidence="1">
    <location>
        <begin position="23"/>
        <end position="43"/>
    </location>
</feature>
<name>A0ABV5JJE5_9RHOB</name>
<evidence type="ECO:0000256" key="1">
    <source>
        <dbReference type="SAM" id="Phobius"/>
    </source>
</evidence>
<protein>
    <submittedName>
        <fullName evidence="2">YitT family protein</fullName>
    </submittedName>
</protein>
<dbReference type="RefSeq" id="WP_247079699.1">
    <property type="nucleotide sequence ID" value="NZ_JAGFNU010000027.1"/>
</dbReference>
<evidence type="ECO:0000313" key="3">
    <source>
        <dbReference type="Proteomes" id="UP001589683"/>
    </source>
</evidence>
<dbReference type="Pfam" id="PF19700">
    <property type="entry name" value="DUF6198"/>
    <property type="match status" value="1"/>
</dbReference>
<accession>A0ABV5JJE5</accession>
<dbReference type="PANTHER" id="PTHR40078:SF1">
    <property type="entry name" value="INTEGRAL MEMBRANE PROTEIN"/>
    <property type="match status" value="1"/>
</dbReference>